<dbReference type="STRING" id="407821.A0A087UKM2"/>
<dbReference type="SMART" id="SM00013">
    <property type="entry name" value="LRRNT"/>
    <property type="match status" value="1"/>
</dbReference>
<dbReference type="PANTHER" id="PTHR24366">
    <property type="entry name" value="IG(IMMUNOGLOBULIN) AND LRR(LEUCINE RICH REPEAT) DOMAINS"/>
    <property type="match status" value="1"/>
</dbReference>
<dbReference type="PROSITE" id="PS51450">
    <property type="entry name" value="LRR"/>
    <property type="match status" value="2"/>
</dbReference>
<proteinExistence type="predicted"/>
<evidence type="ECO:0000259" key="6">
    <source>
        <dbReference type="SMART" id="SM00013"/>
    </source>
</evidence>
<reference evidence="7 8" key="1">
    <citation type="submission" date="2013-11" db="EMBL/GenBank/DDBJ databases">
        <title>Genome sequencing of Stegodyphus mimosarum.</title>
        <authorList>
            <person name="Bechsgaard J."/>
        </authorList>
    </citation>
    <scope>NUCLEOTIDE SEQUENCE [LARGE SCALE GENOMIC DNA]</scope>
</reference>
<evidence type="ECO:0000313" key="7">
    <source>
        <dbReference type="EMBL" id="KFM77911.1"/>
    </source>
</evidence>
<dbReference type="Pfam" id="PF13855">
    <property type="entry name" value="LRR_8"/>
    <property type="match status" value="4"/>
</dbReference>
<dbReference type="OrthoDB" id="9229163at2759"/>
<evidence type="ECO:0000256" key="4">
    <source>
        <dbReference type="SAM" id="Phobius"/>
    </source>
</evidence>
<evidence type="ECO:0000256" key="2">
    <source>
        <dbReference type="ARBA" id="ARBA00022729"/>
    </source>
</evidence>
<evidence type="ECO:0000256" key="5">
    <source>
        <dbReference type="SAM" id="SignalP"/>
    </source>
</evidence>
<dbReference type="InterPro" id="IPR003591">
    <property type="entry name" value="Leu-rich_rpt_typical-subtyp"/>
</dbReference>
<dbReference type="InterPro" id="IPR032675">
    <property type="entry name" value="LRR_dom_sf"/>
</dbReference>
<sequence length="593" mass="67217">MGMDQAYFCILLGFLLWICNQTMVSARCPKSCTCALKSGKKSVFCSTGGLTLIPVSEMDVNTHELIVTAPPDNPNNITIGRIFLKFTNLETVRITYSSLPAIGDSSFWPGRRMHILDLSNNAISFLRESDFNGLKSLQELDLSDNQIFATPSAPFRHLINLQKLSLARNRLQTLVPRFFYLLTHLEELDLSGNALEQIEPEILQDVKELKVLKLASCRLTHLHPIIYQQLSHLEHLDLRDNLIASLAPAEFRHLSRLTILNLDGNLLSGIPEGTFHGHKMRLLSISRNNLSSLSDYAFTNTSVKELDVSHNRLEYVLKETFEPLSESLEFLNISFNDVGNQAFSSIVTPLRNLLSLRASNILITNLTPGIFSHNVNMKSLNLSRNSLSELSSEFLIPLENLEELDLTYNLLATVSRDFLEGLANITSIKTLLLYGNPFDCSSCLIEHLLQWMNESELMMHNCSEDTCLRCLYPQDRMGQFIHTISPKELFCHSGVYDRHYLVYTSQVGLIVAVSIIVVIVCIILVIIIIYRRHIAHYYTHEEERRAWKGIYENPALAPSGGVHYSDDKPTFISTPDKVDENIDDFRRPSSIMR</sequence>
<dbReference type="SMART" id="SM00369">
    <property type="entry name" value="LRR_TYP"/>
    <property type="match status" value="12"/>
</dbReference>
<keyword evidence="8" id="KW-1185">Reference proteome</keyword>
<keyword evidence="4" id="KW-0472">Membrane</keyword>
<dbReference type="OMA" id="FGAIWRR"/>
<feature type="chain" id="PRO_5001830604" evidence="5">
    <location>
        <begin position="27"/>
        <end position="593"/>
    </location>
</feature>
<dbReference type="Gene3D" id="3.80.10.10">
    <property type="entry name" value="Ribonuclease Inhibitor"/>
    <property type="match status" value="3"/>
</dbReference>
<organism evidence="7 8">
    <name type="scientific">Stegodyphus mimosarum</name>
    <name type="common">African social velvet spider</name>
    <dbReference type="NCBI Taxonomy" id="407821"/>
    <lineage>
        <taxon>Eukaryota</taxon>
        <taxon>Metazoa</taxon>
        <taxon>Ecdysozoa</taxon>
        <taxon>Arthropoda</taxon>
        <taxon>Chelicerata</taxon>
        <taxon>Arachnida</taxon>
        <taxon>Araneae</taxon>
        <taxon>Araneomorphae</taxon>
        <taxon>Entelegynae</taxon>
        <taxon>Eresoidea</taxon>
        <taxon>Eresidae</taxon>
        <taxon>Stegodyphus</taxon>
    </lineage>
</organism>
<feature type="transmembrane region" description="Helical" evidence="4">
    <location>
        <begin position="507"/>
        <end position="530"/>
    </location>
</feature>
<dbReference type="FunFam" id="3.80.10.10:FF:001164">
    <property type="entry name" value="GH01279p"/>
    <property type="match status" value="1"/>
</dbReference>
<dbReference type="AlphaFoldDB" id="A0A087UKM2"/>
<protein>
    <submittedName>
        <fullName evidence="7">Insulin-like growth factor-binding protein complex acid labile subunit</fullName>
    </submittedName>
</protein>
<evidence type="ECO:0000256" key="1">
    <source>
        <dbReference type="ARBA" id="ARBA00022614"/>
    </source>
</evidence>
<dbReference type="InterPro" id="IPR001611">
    <property type="entry name" value="Leu-rich_rpt"/>
</dbReference>
<dbReference type="EMBL" id="KK120269">
    <property type="protein sequence ID" value="KFM77911.1"/>
    <property type="molecule type" value="Genomic_DNA"/>
</dbReference>
<dbReference type="Pfam" id="PF12799">
    <property type="entry name" value="LRR_4"/>
    <property type="match status" value="1"/>
</dbReference>
<dbReference type="PRINTS" id="PR00019">
    <property type="entry name" value="LEURICHRPT"/>
</dbReference>
<gene>
    <name evidence="7" type="ORF">X975_02171</name>
</gene>
<keyword evidence="4" id="KW-1133">Transmembrane helix</keyword>
<evidence type="ECO:0000313" key="8">
    <source>
        <dbReference type="Proteomes" id="UP000054359"/>
    </source>
</evidence>
<keyword evidence="3" id="KW-0677">Repeat</keyword>
<evidence type="ECO:0000256" key="3">
    <source>
        <dbReference type="ARBA" id="ARBA00022737"/>
    </source>
</evidence>
<dbReference type="SMART" id="SM00365">
    <property type="entry name" value="LRR_SD22"/>
    <property type="match status" value="5"/>
</dbReference>
<feature type="signal peptide" evidence="5">
    <location>
        <begin position="1"/>
        <end position="26"/>
    </location>
</feature>
<dbReference type="InterPro" id="IPR025875">
    <property type="entry name" value="Leu-rich_rpt_4"/>
</dbReference>
<dbReference type="SUPFAM" id="SSF52058">
    <property type="entry name" value="L domain-like"/>
    <property type="match status" value="1"/>
</dbReference>
<feature type="domain" description="LRRNT" evidence="6">
    <location>
        <begin position="27"/>
        <end position="62"/>
    </location>
</feature>
<keyword evidence="2 5" id="KW-0732">Signal</keyword>
<keyword evidence="4" id="KW-0812">Transmembrane</keyword>
<dbReference type="Proteomes" id="UP000054359">
    <property type="component" value="Unassembled WGS sequence"/>
</dbReference>
<name>A0A087UKM2_STEMI</name>
<accession>A0A087UKM2</accession>
<feature type="non-terminal residue" evidence="7">
    <location>
        <position position="593"/>
    </location>
</feature>
<dbReference type="InterPro" id="IPR000372">
    <property type="entry name" value="LRRNT"/>
</dbReference>
<keyword evidence="1" id="KW-0433">Leucine-rich repeat</keyword>